<dbReference type="AlphaFoldDB" id="A0A9Y1BR98"/>
<name>A0A9Y1BR98_9ARCH</name>
<dbReference type="Proteomes" id="UP001200513">
    <property type="component" value="Chromosome"/>
</dbReference>
<evidence type="ECO:0000313" key="1">
    <source>
        <dbReference type="EMBL" id="UJG43597.1"/>
    </source>
</evidence>
<protein>
    <submittedName>
        <fullName evidence="1">Uncharacterized protein</fullName>
    </submittedName>
</protein>
<gene>
    <name evidence="1" type="ORF">K9W46_00095</name>
</gene>
<proteinExistence type="predicted"/>
<dbReference type="EMBL" id="CP084167">
    <property type="protein sequence ID" value="UJG43597.1"/>
    <property type="molecule type" value="Genomic_DNA"/>
</dbReference>
<sequence>MGKKGKKVVKLRKGGVGAVLTCYESIKFNHSEVFHSEKRLREFFNLNNNHICVDGGAHYNSCPWVIIEETTQGIDKGIRQLEAMASLIESRGSIVKRAFLLVERLASKNFQRDNNWILIYKPTKKPFLIGSKSNSYVFVGYYGNKLETLTRKIIQVEKNLKDR</sequence>
<accession>A0A9Y1BR98</accession>
<organism evidence="1">
    <name type="scientific">Candidatus Heimdallarchaeum endolithica</name>
    <dbReference type="NCBI Taxonomy" id="2876572"/>
    <lineage>
        <taxon>Archaea</taxon>
        <taxon>Promethearchaeati</taxon>
        <taxon>Candidatus Heimdallarchaeota</taxon>
        <taxon>Candidatus Heimdallarchaeia (ex Rinke et al. 2021) (nom. nud.)</taxon>
        <taxon>Candidatus Heimdallarchaeales</taxon>
        <taxon>Candidatus Heimdallarchaeaceae</taxon>
        <taxon>Candidatus Heimdallarchaeum</taxon>
    </lineage>
</organism>
<reference evidence="1" key="1">
    <citation type="journal article" date="2022" name="Nat. Microbiol.">
        <title>Unique mobile elements and scalable gene flow at the prokaryote-eukaryote boundary revealed by circularized Asgard archaea genomes.</title>
        <authorList>
            <person name="Wu F."/>
            <person name="Speth D.R."/>
            <person name="Philosof A."/>
            <person name="Cremiere A."/>
            <person name="Narayanan A."/>
            <person name="Barco R.A."/>
            <person name="Connon S.A."/>
            <person name="Amend J.P."/>
            <person name="Antoshechkin I.A."/>
            <person name="Orphan V.J."/>
        </authorList>
    </citation>
    <scope>NUCLEOTIDE SEQUENCE</scope>
    <source>
        <strain evidence="1">PR6</strain>
    </source>
</reference>